<evidence type="ECO:0000256" key="3">
    <source>
        <dbReference type="SAM" id="MobiDB-lite"/>
    </source>
</evidence>
<name>A0A3M2MDC8_9ACTN</name>
<feature type="compositionally biased region" description="Basic and acidic residues" evidence="3">
    <location>
        <begin position="7"/>
        <end position="47"/>
    </location>
</feature>
<feature type="compositionally biased region" description="Acidic residues" evidence="3">
    <location>
        <begin position="72"/>
        <end position="83"/>
    </location>
</feature>
<organism evidence="5 6">
    <name type="scientific">Actinomadura harenae</name>
    <dbReference type="NCBI Taxonomy" id="2483351"/>
    <lineage>
        <taxon>Bacteria</taxon>
        <taxon>Bacillati</taxon>
        <taxon>Actinomycetota</taxon>
        <taxon>Actinomycetes</taxon>
        <taxon>Streptosporangiales</taxon>
        <taxon>Thermomonosporaceae</taxon>
        <taxon>Actinomadura</taxon>
    </lineage>
</organism>
<dbReference type="PANTHER" id="PTHR37042:SF4">
    <property type="entry name" value="OUTER MEMBRANE PROTEIN RV1973"/>
    <property type="match status" value="1"/>
</dbReference>
<protein>
    <recommendedName>
        <fullName evidence="7">Mce-associated membrane protein</fullName>
    </recommendedName>
</protein>
<feature type="transmembrane region" description="Helical" evidence="4">
    <location>
        <begin position="203"/>
        <end position="230"/>
    </location>
</feature>
<feature type="compositionally biased region" description="Acidic residues" evidence="3">
    <location>
        <begin position="106"/>
        <end position="115"/>
    </location>
</feature>
<comment type="subcellular location">
    <subcellularLocation>
        <location evidence="1">Membrane</location>
    </subcellularLocation>
</comment>
<dbReference type="PANTHER" id="PTHR37042">
    <property type="entry name" value="OUTER MEMBRANE PROTEIN RV1973"/>
    <property type="match status" value="1"/>
</dbReference>
<feature type="compositionally biased region" description="Basic and acidic residues" evidence="3">
    <location>
        <begin position="126"/>
        <end position="140"/>
    </location>
</feature>
<dbReference type="Proteomes" id="UP000282674">
    <property type="component" value="Unassembled WGS sequence"/>
</dbReference>
<dbReference type="EMBL" id="RFFG01000002">
    <property type="protein sequence ID" value="RMI47539.1"/>
    <property type="molecule type" value="Genomic_DNA"/>
</dbReference>
<reference evidence="5 6" key="1">
    <citation type="submission" date="2018-10" db="EMBL/GenBank/DDBJ databases">
        <title>Isolation from soil.</title>
        <authorList>
            <person name="Hu J."/>
        </authorList>
    </citation>
    <scope>NUCLEOTIDE SEQUENCE [LARGE SCALE GENOMIC DNA]</scope>
    <source>
        <strain evidence="5 6">NEAU-Ht49</strain>
    </source>
</reference>
<sequence>MTTDINAEERARRAQEAKLKAEITRRMAEEAAREAEEAEREAEKAAKSGDAPEAPEKPAEALADAKPAEAADKDDEPASDEDSASATEPKPEPKPEPKDVEKADDTPDEDAEPSADSETITGDAPKPAKDADTGAEKADTPGDEVEDAPEADDGKSKGGRRKRASRAKIIAVEDDETDETDEVPGTEAATTAKVEKRRRTRGLLSSVSGTVWALIVVNLALAVALGGFLYGASTTKGGVGDKEGKQVQFAATRAAEDISSYDYRTIDSDLKRAAGHTTGNFKTQFDQQITQVKTSAVQQQAVVEGQAVKTAVESVDGDKAIALVYLDQTTAKQATASRTPNQYTLRMVMKKTKGQWLVSDLQML</sequence>
<evidence type="ECO:0000256" key="4">
    <source>
        <dbReference type="SAM" id="Phobius"/>
    </source>
</evidence>
<feature type="compositionally biased region" description="Acidic residues" evidence="3">
    <location>
        <begin position="141"/>
        <end position="151"/>
    </location>
</feature>
<feature type="compositionally biased region" description="Acidic residues" evidence="3">
    <location>
        <begin position="172"/>
        <end position="184"/>
    </location>
</feature>
<comment type="caution">
    <text evidence="5">The sequence shown here is derived from an EMBL/GenBank/DDBJ whole genome shotgun (WGS) entry which is preliminary data.</text>
</comment>
<evidence type="ECO:0000256" key="2">
    <source>
        <dbReference type="ARBA" id="ARBA00023136"/>
    </source>
</evidence>
<proteinExistence type="predicted"/>
<accession>A0A3M2MDC8</accession>
<gene>
    <name evidence="5" type="ORF">EBO15_01130</name>
</gene>
<dbReference type="RefSeq" id="WP_122192390.1">
    <property type="nucleotide sequence ID" value="NZ_JBHSKC010000016.1"/>
</dbReference>
<feature type="compositionally biased region" description="Basic and acidic residues" evidence="3">
    <location>
        <begin position="89"/>
        <end position="105"/>
    </location>
</feature>
<keyword evidence="6" id="KW-1185">Reference proteome</keyword>
<evidence type="ECO:0000256" key="1">
    <source>
        <dbReference type="ARBA" id="ARBA00004370"/>
    </source>
</evidence>
<evidence type="ECO:0008006" key="7">
    <source>
        <dbReference type="Google" id="ProtNLM"/>
    </source>
</evidence>
<keyword evidence="2 4" id="KW-0472">Membrane</keyword>
<feature type="region of interest" description="Disordered" evidence="3">
    <location>
        <begin position="1"/>
        <end position="198"/>
    </location>
</feature>
<dbReference type="AlphaFoldDB" id="A0A3M2MDC8"/>
<keyword evidence="4" id="KW-0812">Transmembrane</keyword>
<dbReference type="OrthoDB" id="3536396at2"/>
<dbReference type="GO" id="GO:0016020">
    <property type="term" value="C:membrane"/>
    <property type="evidence" value="ECO:0007669"/>
    <property type="project" value="UniProtKB-SubCell"/>
</dbReference>
<evidence type="ECO:0000313" key="5">
    <source>
        <dbReference type="EMBL" id="RMI47539.1"/>
    </source>
</evidence>
<keyword evidence="4" id="KW-1133">Transmembrane helix</keyword>
<evidence type="ECO:0000313" key="6">
    <source>
        <dbReference type="Proteomes" id="UP000282674"/>
    </source>
</evidence>
<feature type="compositionally biased region" description="Basic residues" evidence="3">
    <location>
        <begin position="157"/>
        <end position="166"/>
    </location>
</feature>